<feature type="chain" id="PRO_5047371788" evidence="1">
    <location>
        <begin position="20"/>
        <end position="152"/>
    </location>
</feature>
<dbReference type="Pfam" id="PF05981">
    <property type="entry name" value="CreA"/>
    <property type="match status" value="1"/>
</dbReference>
<organism evidence="2 3">
    <name type="scientific">Endosaccharibacter trunci</name>
    <dbReference type="NCBI Taxonomy" id="2812733"/>
    <lineage>
        <taxon>Bacteria</taxon>
        <taxon>Pseudomonadati</taxon>
        <taxon>Pseudomonadota</taxon>
        <taxon>Alphaproteobacteria</taxon>
        <taxon>Acetobacterales</taxon>
        <taxon>Acetobacteraceae</taxon>
        <taxon>Endosaccharibacter</taxon>
    </lineage>
</organism>
<protein>
    <submittedName>
        <fullName evidence="2">CreA family protein</fullName>
    </submittedName>
</protein>
<feature type="signal peptide" evidence="1">
    <location>
        <begin position="1"/>
        <end position="19"/>
    </location>
</feature>
<proteinExistence type="predicted"/>
<dbReference type="PIRSF" id="PIRSF003174">
    <property type="entry name" value="CreA"/>
    <property type="match status" value="1"/>
</dbReference>
<dbReference type="PANTHER" id="PTHR37952">
    <property type="match status" value="1"/>
</dbReference>
<dbReference type="Proteomes" id="UP001524587">
    <property type="component" value="Unassembled WGS sequence"/>
</dbReference>
<keyword evidence="3" id="KW-1185">Reference proteome</keyword>
<name>A0ABT1W9K0_9PROT</name>
<accession>A0ABT1W9K0</accession>
<keyword evidence="1" id="KW-0732">Signal</keyword>
<reference evidence="2 3" key="1">
    <citation type="submission" date="2022-06" db="EMBL/GenBank/DDBJ databases">
        <title>Endosaccharibacter gen. nov., sp. nov., endophytic bacteria isolated from sugarcane.</title>
        <authorList>
            <person name="Pitiwittayakul N."/>
            <person name="Yukphan P."/>
            <person name="Charoenyingcharoen P."/>
            <person name="Tanasupawat S."/>
        </authorList>
    </citation>
    <scope>NUCLEOTIDE SEQUENCE [LARGE SCALE GENOMIC DNA]</scope>
    <source>
        <strain evidence="2 3">KSS8</strain>
    </source>
</reference>
<evidence type="ECO:0000256" key="1">
    <source>
        <dbReference type="SAM" id="SignalP"/>
    </source>
</evidence>
<evidence type="ECO:0000313" key="3">
    <source>
        <dbReference type="Proteomes" id="UP001524587"/>
    </source>
</evidence>
<sequence length="152" mass="15977">MTKTALALAACLIALPAWAQMRIGSVDTTFRVLGRNDRIAVDRYDDPDVPGISCYLSHAETGGVKGSLGVAADPSRFSLACQNSGHAAAPASLPANAVVFGVRSSLLFKELRVSRLFDRDRNVLVYLAWSTRSLTPGGSPANAISTVSLSGN</sequence>
<dbReference type="InterPro" id="IPR010292">
    <property type="entry name" value="Uncharacterised_CreA"/>
</dbReference>
<gene>
    <name evidence="2" type="ORF">NFI95_14040</name>
</gene>
<dbReference type="EMBL" id="JAMSKV010000013">
    <property type="protein sequence ID" value="MCQ8279562.1"/>
    <property type="molecule type" value="Genomic_DNA"/>
</dbReference>
<comment type="caution">
    <text evidence="2">The sequence shown here is derived from an EMBL/GenBank/DDBJ whole genome shotgun (WGS) entry which is preliminary data.</text>
</comment>
<evidence type="ECO:0000313" key="2">
    <source>
        <dbReference type="EMBL" id="MCQ8279562.1"/>
    </source>
</evidence>
<dbReference type="RefSeq" id="WP_422865041.1">
    <property type="nucleotide sequence ID" value="NZ_JAMSKV010000013.1"/>
</dbReference>
<dbReference type="PANTHER" id="PTHR37952:SF2">
    <property type="entry name" value="PROTEIN CREA"/>
    <property type="match status" value="1"/>
</dbReference>